<dbReference type="GO" id="GO:0016989">
    <property type="term" value="F:sigma factor antagonist activity"/>
    <property type="evidence" value="ECO:0007669"/>
    <property type="project" value="TreeGrafter"/>
</dbReference>
<name>A0A1T5K484_9BACT</name>
<evidence type="ECO:0000313" key="4">
    <source>
        <dbReference type="EMBL" id="SKC58278.1"/>
    </source>
</evidence>
<evidence type="ECO:0000259" key="3">
    <source>
        <dbReference type="Pfam" id="PF16344"/>
    </source>
</evidence>
<organism evidence="4 5">
    <name type="scientific">Ohtaekwangia koreensis</name>
    <dbReference type="NCBI Taxonomy" id="688867"/>
    <lineage>
        <taxon>Bacteria</taxon>
        <taxon>Pseudomonadati</taxon>
        <taxon>Bacteroidota</taxon>
        <taxon>Cytophagia</taxon>
        <taxon>Cytophagales</taxon>
        <taxon>Fulvivirgaceae</taxon>
        <taxon>Ohtaekwangia</taxon>
    </lineage>
</organism>
<feature type="domain" description="FecR protein" evidence="2">
    <location>
        <begin position="151"/>
        <end position="235"/>
    </location>
</feature>
<dbReference type="Pfam" id="PF16344">
    <property type="entry name" value="FecR_C"/>
    <property type="match status" value="1"/>
</dbReference>
<dbReference type="Pfam" id="PF04773">
    <property type="entry name" value="FecR"/>
    <property type="match status" value="1"/>
</dbReference>
<gene>
    <name evidence="4" type="ORF">SAMN05660236_1781</name>
</gene>
<evidence type="ECO:0000313" key="5">
    <source>
        <dbReference type="Proteomes" id="UP000190961"/>
    </source>
</evidence>
<keyword evidence="1" id="KW-1133">Transmembrane helix</keyword>
<dbReference type="Gene3D" id="3.55.50.30">
    <property type="match status" value="1"/>
</dbReference>
<sequence>MKDYTRFSAEDFATDDDFIKWVKYAHRYPDLDVFWTNWLQAYPHRQEEVEEAKLMIRAILEEPQHIPDAEKQKAVWKDISVTLNLLAQEEKRTIPFWRKWYSKAAMVMIVLGIGWYSYRVVFVGHPAVNHHPVIAMINLEKQVNNGDVPKTIILEDGTSIVLQPHSMLRYPKHFKIDLREVYLIGEAFFEVKKDPNRPFIVHANEIVTRVLGTSFTVRNFIGEKKVMVQVKTGKVSVFKDLSKEKKKAPVKDEVDRVEGVVLMPNQQVVYERNAMKMVKSLVENPSVLVPVAKLEFEFTDEPIREVFKAIENAYGVEIVYDEEVLSNCYINASLSDVPLYDKMKLICKGIDATYEIIDSHIIVYGKGCSTR</sequence>
<dbReference type="STRING" id="688867.SAMN05660236_1781"/>
<dbReference type="OrthoDB" id="645173at2"/>
<evidence type="ECO:0000256" key="1">
    <source>
        <dbReference type="SAM" id="Phobius"/>
    </source>
</evidence>
<dbReference type="InterPro" id="IPR012373">
    <property type="entry name" value="Ferrdict_sens_TM"/>
</dbReference>
<reference evidence="4 5" key="1">
    <citation type="submission" date="2017-02" db="EMBL/GenBank/DDBJ databases">
        <authorList>
            <person name="Peterson S.W."/>
        </authorList>
    </citation>
    <scope>NUCLEOTIDE SEQUENCE [LARGE SCALE GENOMIC DNA]</scope>
    <source>
        <strain evidence="4 5">DSM 25262</strain>
    </source>
</reference>
<dbReference type="AlphaFoldDB" id="A0A1T5K484"/>
<dbReference type="PIRSF" id="PIRSF018266">
    <property type="entry name" value="FecR"/>
    <property type="match status" value="1"/>
</dbReference>
<dbReference type="InterPro" id="IPR032508">
    <property type="entry name" value="FecR_C"/>
</dbReference>
<protein>
    <submittedName>
        <fullName evidence="4">FecR family protein</fullName>
    </submittedName>
</protein>
<keyword evidence="1" id="KW-0812">Transmembrane</keyword>
<dbReference type="Proteomes" id="UP000190961">
    <property type="component" value="Unassembled WGS sequence"/>
</dbReference>
<dbReference type="EMBL" id="FUZU01000001">
    <property type="protein sequence ID" value="SKC58278.1"/>
    <property type="molecule type" value="Genomic_DNA"/>
</dbReference>
<accession>A0A1T5K484</accession>
<dbReference type="InterPro" id="IPR006860">
    <property type="entry name" value="FecR"/>
</dbReference>
<dbReference type="PANTHER" id="PTHR30273:SF2">
    <property type="entry name" value="PROTEIN FECR"/>
    <property type="match status" value="1"/>
</dbReference>
<dbReference type="Gene3D" id="2.60.120.1440">
    <property type="match status" value="1"/>
</dbReference>
<feature type="domain" description="Protein FecR C-terminal" evidence="3">
    <location>
        <begin position="296"/>
        <end position="363"/>
    </location>
</feature>
<evidence type="ECO:0000259" key="2">
    <source>
        <dbReference type="Pfam" id="PF04773"/>
    </source>
</evidence>
<keyword evidence="5" id="KW-1185">Reference proteome</keyword>
<dbReference type="PANTHER" id="PTHR30273">
    <property type="entry name" value="PERIPLASMIC SIGNAL SENSOR AND SIGMA FACTOR ACTIVATOR FECR-RELATED"/>
    <property type="match status" value="1"/>
</dbReference>
<feature type="transmembrane region" description="Helical" evidence="1">
    <location>
        <begin position="100"/>
        <end position="118"/>
    </location>
</feature>
<dbReference type="RefSeq" id="WP_079686299.1">
    <property type="nucleotide sequence ID" value="NZ_FUZU01000001.1"/>
</dbReference>
<proteinExistence type="predicted"/>
<keyword evidence="1" id="KW-0472">Membrane</keyword>